<dbReference type="Proteomes" id="UP000050535">
    <property type="component" value="Unassembled WGS sequence"/>
</dbReference>
<protein>
    <submittedName>
        <fullName evidence="1">Pyridoxamine 5'-phosphate oxidase</fullName>
    </submittedName>
</protein>
<dbReference type="STRING" id="699431.SY89_01580"/>
<dbReference type="EMBL" id="LGUC01000001">
    <property type="protein sequence ID" value="KPN30840.1"/>
    <property type="molecule type" value="Genomic_DNA"/>
</dbReference>
<dbReference type="InterPro" id="IPR024747">
    <property type="entry name" value="Pyridox_Oxase-rel"/>
</dbReference>
<dbReference type="AlphaFoldDB" id="A0A0P7GPG1"/>
<gene>
    <name evidence="1" type="ORF">SY89_01580</name>
</gene>
<evidence type="ECO:0000313" key="1">
    <source>
        <dbReference type="EMBL" id="KPN30840.1"/>
    </source>
</evidence>
<keyword evidence="2" id="KW-1185">Reference proteome</keyword>
<evidence type="ECO:0000313" key="2">
    <source>
        <dbReference type="Proteomes" id="UP000050535"/>
    </source>
</evidence>
<sequence length="109" mass="12579">MSYGYDRETGTFYFRLAVTTGSEKGELDDRQATFVTYDQPEDRWQSVVAEGKLEPTSKESIALETLEGLGNVELQYVDIFDQPIESVPFEFYRLVPDRIGARRELRTSR</sequence>
<organism evidence="1 2">
    <name type="scientific">Halolamina pelagica</name>
    <dbReference type="NCBI Taxonomy" id="699431"/>
    <lineage>
        <taxon>Archaea</taxon>
        <taxon>Methanobacteriati</taxon>
        <taxon>Methanobacteriota</taxon>
        <taxon>Stenosarchaea group</taxon>
        <taxon>Halobacteria</taxon>
        <taxon>Halobacteriales</taxon>
        <taxon>Haloferacaceae</taxon>
    </lineage>
</organism>
<accession>A0A0P7GPG1</accession>
<reference evidence="2" key="1">
    <citation type="submission" date="2013-11" db="EMBL/GenBank/DDBJ databases">
        <authorList>
            <person name="Hoang H.T."/>
            <person name="Killian M.L."/>
            <person name="Madson D.M."/>
            <person name="Arruda P.H.E."/>
            <person name="Sun D."/>
            <person name="Schwartz K.J."/>
            <person name="Yoon K."/>
        </authorList>
    </citation>
    <scope>NUCLEOTIDE SEQUENCE [LARGE SCALE GENOMIC DNA]</scope>
    <source>
        <strain evidence="2">CDK2</strain>
    </source>
</reference>
<name>A0A0P7GPG1_9EURY</name>
<dbReference type="SUPFAM" id="SSF50475">
    <property type="entry name" value="FMN-binding split barrel"/>
    <property type="match status" value="1"/>
</dbReference>
<dbReference type="Pfam" id="PF12900">
    <property type="entry name" value="Pyridox_ox_2"/>
    <property type="match status" value="1"/>
</dbReference>
<comment type="caution">
    <text evidence="1">The sequence shown here is derived from an EMBL/GenBank/DDBJ whole genome shotgun (WGS) entry which is preliminary data.</text>
</comment>
<proteinExistence type="predicted"/>